<dbReference type="InterPro" id="IPR016177">
    <property type="entry name" value="DNA-bd_dom_sf"/>
</dbReference>
<dbReference type="GO" id="GO:0016567">
    <property type="term" value="P:protein ubiquitination"/>
    <property type="evidence" value="ECO:0007669"/>
    <property type="project" value="TreeGrafter"/>
</dbReference>
<dbReference type="GeneID" id="17257820"/>
<dbReference type="InterPro" id="IPR036955">
    <property type="entry name" value="AP2/ERF_dom_sf"/>
</dbReference>
<dbReference type="SUPFAM" id="SSF54171">
    <property type="entry name" value="DNA-binding domain"/>
    <property type="match status" value="1"/>
</dbReference>
<feature type="region of interest" description="Disordered" evidence="10">
    <location>
        <begin position="658"/>
        <end position="689"/>
    </location>
</feature>
<dbReference type="PANTHER" id="PTHR45969:SF69">
    <property type="entry name" value="FINGER DOMAIN PROTEIN, PUTATIVE (AFU_ORTHOLOGUE AFUA_3G12190)-RELATED"/>
    <property type="match status" value="1"/>
</dbReference>
<keyword evidence="8" id="KW-0539">Nucleus</keyword>
<evidence type="ECO:0008006" key="15">
    <source>
        <dbReference type="Google" id="ProtNLM"/>
    </source>
</evidence>
<dbReference type="InterPro" id="IPR036249">
    <property type="entry name" value="Thioredoxin-like_sf"/>
</dbReference>
<evidence type="ECO:0000313" key="14">
    <source>
        <dbReference type="Proteomes" id="UP000013827"/>
    </source>
</evidence>
<dbReference type="SUPFAM" id="SSF57850">
    <property type="entry name" value="RING/U-box"/>
    <property type="match status" value="1"/>
</dbReference>
<evidence type="ECO:0000259" key="12">
    <source>
        <dbReference type="PROSITE" id="PS51032"/>
    </source>
</evidence>
<comment type="subcellular location">
    <subcellularLocation>
        <location evidence="1">Nucleus</location>
    </subcellularLocation>
</comment>
<evidence type="ECO:0000256" key="2">
    <source>
        <dbReference type="ARBA" id="ARBA00022723"/>
    </source>
</evidence>
<dbReference type="PROSITE" id="PS50089">
    <property type="entry name" value="ZF_RING_2"/>
    <property type="match status" value="1"/>
</dbReference>
<organism evidence="13 14">
    <name type="scientific">Emiliania huxleyi (strain CCMP1516)</name>
    <dbReference type="NCBI Taxonomy" id="280463"/>
    <lineage>
        <taxon>Eukaryota</taxon>
        <taxon>Haptista</taxon>
        <taxon>Haptophyta</taxon>
        <taxon>Prymnesiophyceae</taxon>
        <taxon>Isochrysidales</taxon>
        <taxon>Noelaerhabdaceae</taxon>
        <taxon>Emiliania</taxon>
    </lineage>
</organism>
<dbReference type="Gene3D" id="3.30.730.10">
    <property type="entry name" value="AP2/ERF domain"/>
    <property type="match status" value="1"/>
</dbReference>
<dbReference type="PROSITE" id="PS51032">
    <property type="entry name" value="AP2_ERF"/>
    <property type="match status" value="1"/>
</dbReference>
<evidence type="ECO:0000256" key="1">
    <source>
        <dbReference type="ARBA" id="ARBA00004123"/>
    </source>
</evidence>
<dbReference type="eggNOG" id="ENOG502SBT9">
    <property type="taxonomic scope" value="Eukaryota"/>
</dbReference>
<keyword evidence="7" id="KW-0804">Transcription</keyword>
<evidence type="ECO:0000256" key="4">
    <source>
        <dbReference type="ARBA" id="ARBA00022833"/>
    </source>
</evidence>
<dbReference type="PaxDb" id="2903-EOD11581"/>
<sequence length="689" mass="74849">MAPARANSRPQVSERLVLIPAIYKNSTTGYKNVAYDRCSKKFKAQVRDGGKHVHLGYFDTAEEAATAYARSEYGRADAAKLLQPRPTTTAAGAEVIRQAEREGLTLVASSSNNSGYKGVIFNPNQKGSKKYKLQARVGGKQATLGCGYKSVCYRPKKRGSKKYKLEAVRQAGREGLTLATSSSSNSGYKGVTFYPKTQGRNKYVLQVRVGSKMTLRGCFTTAEEAALARARHLWDATVRLLEPQPQQASPQGVAGPSEASYEEEDGFDPADTADATARSLLSEPPPSASEQRAARRQACAVEVEAAVEVESDEEKSEMEAAAVAGVSAAAAAAEERQECAICLDDLSSHPEARLQPRNPNGWGATRCCKNLFHYRCLHTWLNDDSEVETSRGMEPINTACPCCRGFVSKSKPAAFELAEPSTSFHVTMMRLVLLARILLLLCLAASRTAAAKAKGKKSDAADELLYLTDSTLEVALEAHPLLLISVSVPGCGVCDAVDKRLRKAAPELRVKAKAAVKLGQLRIDSPDSPVLGRIVQGALSLPKLIVFREGEALDYTGDDSKESIVKTMLALASRDTVQTLRSVKQAQSPSWHNDTASAERFLHLDSWSSQHADEEKPPRVVGFFPSNASAAYPARKLQGLISFGECFDAAMQRKFLGAPAKKARSHEIERDRMRSHQIERDEPGSHEMA</sequence>
<protein>
    <recommendedName>
        <fullName evidence="15">RING-type domain-containing protein</fullName>
    </recommendedName>
</protein>
<dbReference type="SUPFAM" id="SSF52833">
    <property type="entry name" value="Thioredoxin-like"/>
    <property type="match status" value="1"/>
</dbReference>
<keyword evidence="5" id="KW-0805">Transcription regulation</keyword>
<keyword evidence="2" id="KW-0479">Metal-binding</keyword>
<evidence type="ECO:0000256" key="3">
    <source>
        <dbReference type="ARBA" id="ARBA00022771"/>
    </source>
</evidence>
<proteinExistence type="predicted"/>
<evidence type="ECO:0000313" key="13">
    <source>
        <dbReference type="EnsemblProtists" id="EOD11581"/>
    </source>
</evidence>
<keyword evidence="14" id="KW-1185">Reference proteome</keyword>
<dbReference type="RefSeq" id="XP_005764010.1">
    <property type="nucleotide sequence ID" value="XM_005763953.1"/>
</dbReference>
<feature type="compositionally biased region" description="Basic and acidic residues" evidence="10">
    <location>
        <begin position="665"/>
        <end position="689"/>
    </location>
</feature>
<dbReference type="GO" id="GO:0008270">
    <property type="term" value="F:zinc ion binding"/>
    <property type="evidence" value="ECO:0007669"/>
    <property type="project" value="UniProtKB-KW"/>
</dbReference>
<dbReference type="HOGENOM" id="CLU_399806_0_0_1"/>
<name>A0A0D3IJZ6_EMIH1</name>
<dbReference type="PANTHER" id="PTHR45969">
    <property type="entry name" value="RING ZINC FINGER PROTEIN-RELATED"/>
    <property type="match status" value="1"/>
</dbReference>
<keyword evidence="3 9" id="KW-0863">Zinc-finger</keyword>
<dbReference type="KEGG" id="ehx:EMIHUDRAFT_214413"/>
<feature type="domain" description="AP2/ERF" evidence="12">
    <location>
        <begin position="29"/>
        <end position="68"/>
    </location>
</feature>
<feature type="domain" description="RING-type" evidence="11">
    <location>
        <begin position="339"/>
        <end position="404"/>
    </location>
</feature>
<dbReference type="Gene3D" id="3.30.40.10">
    <property type="entry name" value="Zinc/RING finger domain, C3HC4 (zinc finger)"/>
    <property type="match status" value="1"/>
</dbReference>
<reference evidence="13" key="2">
    <citation type="submission" date="2024-10" db="UniProtKB">
        <authorList>
            <consortium name="EnsemblProtists"/>
        </authorList>
    </citation>
    <scope>IDENTIFICATION</scope>
</reference>
<accession>A0A0D3IJZ6</accession>
<dbReference type="Gene3D" id="3.40.30.10">
    <property type="entry name" value="Glutaredoxin"/>
    <property type="match status" value="1"/>
</dbReference>
<dbReference type="EnsemblProtists" id="EOD11581">
    <property type="protein sequence ID" value="EOD11581"/>
    <property type="gene ID" value="EMIHUDRAFT_214413"/>
</dbReference>
<evidence type="ECO:0000256" key="9">
    <source>
        <dbReference type="PROSITE-ProRule" id="PRU00175"/>
    </source>
</evidence>
<reference evidence="14" key="1">
    <citation type="journal article" date="2013" name="Nature">
        <title>Pan genome of the phytoplankton Emiliania underpins its global distribution.</title>
        <authorList>
            <person name="Read B.A."/>
            <person name="Kegel J."/>
            <person name="Klute M.J."/>
            <person name="Kuo A."/>
            <person name="Lefebvre S.C."/>
            <person name="Maumus F."/>
            <person name="Mayer C."/>
            <person name="Miller J."/>
            <person name="Monier A."/>
            <person name="Salamov A."/>
            <person name="Young J."/>
            <person name="Aguilar M."/>
            <person name="Claverie J.M."/>
            <person name="Frickenhaus S."/>
            <person name="Gonzalez K."/>
            <person name="Herman E.K."/>
            <person name="Lin Y.C."/>
            <person name="Napier J."/>
            <person name="Ogata H."/>
            <person name="Sarno A.F."/>
            <person name="Shmutz J."/>
            <person name="Schroeder D."/>
            <person name="de Vargas C."/>
            <person name="Verret F."/>
            <person name="von Dassow P."/>
            <person name="Valentin K."/>
            <person name="Van de Peer Y."/>
            <person name="Wheeler G."/>
            <person name="Dacks J.B."/>
            <person name="Delwiche C.F."/>
            <person name="Dyhrman S.T."/>
            <person name="Glockner G."/>
            <person name="John U."/>
            <person name="Richards T."/>
            <person name="Worden A.Z."/>
            <person name="Zhang X."/>
            <person name="Grigoriev I.V."/>
            <person name="Allen A.E."/>
            <person name="Bidle K."/>
            <person name="Borodovsky M."/>
            <person name="Bowler C."/>
            <person name="Brownlee C."/>
            <person name="Cock J.M."/>
            <person name="Elias M."/>
            <person name="Gladyshev V.N."/>
            <person name="Groth M."/>
            <person name="Guda C."/>
            <person name="Hadaegh A."/>
            <person name="Iglesias-Rodriguez M.D."/>
            <person name="Jenkins J."/>
            <person name="Jones B.M."/>
            <person name="Lawson T."/>
            <person name="Leese F."/>
            <person name="Lindquist E."/>
            <person name="Lobanov A."/>
            <person name="Lomsadze A."/>
            <person name="Malik S.B."/>
            <person name="Marsh M.E."/>
            <person name="Mackinder L."/>
            <person name="Mock T."/>
            <person name="Mueller-Roeber B."/>
            <person name="Pagarete A."/>
            <person name="Parker M."/>
            <person name="Probert I."/>
            <person name="Quesneville H."/>
            <person name="Raines C."/>
            <person name="Rensing S.A."/>
            <person name="Riano-Pachon D.M."/>
            <person name="Richier S."/>
            <person name="Rokitta S."/>
            <person name="Shiraiwa Y."/>
            <person name="Soanes D.M."/>
            <person name="van der Giezen M."/>
            <person name="Wahlund T.M."/>
            <person name="Williams B."/>
            <person name="Wilson W."/>
            <person name="Wolfe G."/>
            <person name="Wurch L.L."/>
        </authorList>
    </citation>
    <scope>NUCLEOTIDE SEQUENCE</scope>
</reference>
<evidence type="ECO:0000259" key="11">
    <source>
        <dbReference type="PROSITE" id="PS50089"/>
    </source>
</evidence>
<dbReference type="Proteomes" id="UP000013827">
    <property type="component" value="Unassembled WGS sequence"/>
</dbReference>
<evidence type="ECO:0000256" key="6">
    <source>
        <dbReference type="ARBA" id="ARBA00023125"/>
    </source>
</evidence>
<keyword evidence="4" id="KW-0862">Zinc</keyword>
<dbReference type="InterPro" id="IPR001471">
    <property type="entry name" value="AP2/ERF_dom"/>
</dbReference>
<evidence type="ECO:0000256" key="10">
    <source>
        <dbReference type="SAM" id="MobiDB-lite"/>
    </source>
</evidence>
<evidence type="ECO:0000256" key="8">
    <source>
        <dbReference type="ARBA" id="ARBA00023242"/>
    </source>
</evidence>
<dbReference type="GO" id="GO:0005634">
    <property type="term" value="C:nucleus"/>
    <property type="evidence" value="ECO:0007669"/>
    <property type="project" value="UniProtKB-SubCell"/>
</dbReference>
<dbReference type="AlphaFoldDB" id="A0A0D3IJZ6"/>
<evidence type="ECO:0000256" key="7">
    <source>
        <dbReference type="ARBA" id="ARBA00023163"/>
    </source>
</evidence>
<feature type="region of interest" description="Disordered" evidence="10">
    <location>
        <begin position="242"/>
        <end position="271"/>
    </location>
</feature>
<dbReference type="GO" id="GO:0003700">
    <property type="term" value="F:DNA-binding transcription factor activity"/>
    <property type="evidence" value="ECO:0007669"/>
    <property type="project" value="InterPro"/>
</dbReference>
<dbReference type="InterPro" id="IPR001841">
    <property type="entry name" value="Znf_RING"/>
</dbReference>
<dbReference type="InterPro" id="IPR013083">
    <property type="entry name" value="Znf_RING/FYVE/PHD"/>
</dbReference>
<evidence type="ECO:0000256" key="5">
    <source>
        <dbReference type="ARBA" id="ARBA00023015"/>
    </source>
</evidence>
<dbReference type="GO" id="GO:0061630">
    <property type="term" value="F:ubiquitin protein ligase activity"/>
    <property type="evidence" value="ECO:0007669"/>
    <property type="project" value="TreeGrafter"/>
</dbReference>
<keyword evidence="6" id="KW-0238">DNA-binding</keyword>
<dbReference type="GO" id="GO:0003677">
    <property type="term" value="F:DNA binding"/>
    <property type="evidence" value="ECO:0007669"/>
    <property type="project" value="UniProtKB-KW"/>
</dbReference>